<feature type="transmembrane region" description="Helical" evidence="10">
    <location>
        <begin position="165"/>
        <end position="182"/>
    </location>
</feature>
<dbReference type="Pfam" id="PF13367">
    <property type="entry name" value="PrsW-protease"/>
    <property type="match status" value="1"/>
</dbReference>
<evidence type="ECO:0000256" key="10">
    <source>
        <dbReference type="SAM" id="Phobius"/>
    </source>
</evidence>
<feature type="transmembrane region" description="Helical" evidence="10">
    <location>
        <begin position="188"/>
        <end position="205"/>
    </location>
</feature>
<dbReference type="OrthoDB" id="5504276at2"/>
<feature type="transmembrane region" description="Helical" evidence="10">
    <location>
        <begin position="72"/>
        <end position="92"/>
    </location>
</feature>
<evidence type="ECO:0000256" key="8">
    <source>
        <dbReference type="ARBA" id="ARBA00022989"/>
    </source>
</evidence>
<dbReference type="RefSeq" id="WP_101260011.1">
    <property type="nucleotide sequence ID" value="NZ_MVDD01000002.1"/>
</dbReference>
<sequence length="224" mass="25772">MNLLIVSVAPIAIILFYIYYRDKYEKEPIRLLMKGLGAGMIITIPVIFAEQAVSAVYPLFLWGQIGDAFGNAFLVAALCEEAFKLLAVYLLIWKNPNFNERFDGIVYAVFVSLGFALVENMMYVFSHGMETGLSRAFTAVPAHAMFGIMMGYYLGLSRFSARKRVQFFTLAFIVPFFFHGVYDFILMVNIPWILLLFFPFLIFLMRKTNGKMRELENNSIFKYQ</sequence>
<dbReference type="AlphaFoldDB" id="A0A2N3I3M9"/>
<evidence type="ECO:0000256" key="6">
    <source>
        <dbReference type="ARBA" id="ARBA00022692"/>
    </source>
</evidence>
<dbReference type="InterPro" id="IPR026898">
    <property type="entry name" value="PrsW"/>
</dbReference>
<dbReference type="PANTHER" id="PTHR36844">
    <property type="entry name" value="PROTEASE PRSW"/>
    <property type="match status" value="1"/>
</dbReference>
<evidence type="ECO:0000256" key="1">
    <source>
        <dbReference type="ARBA" id="ARBA00004651"/>
    </source>
</evidence>
<keyword evidence="7" id="KW-0378">Hydrolase</keyword>
<evidence type="ECO:0000256" key="4">
    <source>
        <dbReference type="ARBA" id="ARBA00022475"/>
    </source>
</evidence>
<dbReference type="PANTHER" id="PTHR36844:SF1">
    <property type="entry name" value="PROTEASE PRSW"/>
    <property type="match status" value="1"/>
</dbReference>
<dbReference type="Proteomes" id="UP000233535">
    <property type="component" value="Unassembled WGS sequence"/>
</dbReference>
<keyword evidence="8 10" id="KW-1133">Transmembrane helix</keyword>
<comment type="subcellular location">
    <subcellularLocation>
        <location evidence="1">Cell membrane</location>
        <topology evidence="1">Multi-pass membrane protein</topology>
    </subcellularLocation>
</comment>
<feature type="transmembrane region" description="Helical" evidence="10">
    <location>
        <begin position="132"/>
        <end position="153"/>
    </location>
</feature>
<evidence type="ECO:0000256" key="3">
    <source>
        <dbReference type="ARBA" id="ARBA00018997"/>
    </source>
</evidence>
<accession>A0A2N3I3M9</accession>
<reference evidence="11 12" key="1">
    <citation type="journal article" date="2017" name="Front. Microbiol.">
        <title>Labilibaculum manganireducens gen. nov., sp. nov. and Labilibaculum filiforme sp. nov., Novel Bacteroidetes Isolated from Subsurface Sediments of the Baltic Sea.</title>
        <authorList>
            <person name="Vandieken V."/>
            <person name="Marshall I.P."/>
            <person name="Niemann H."/>
            <person name="Engelen B."/>
            <person name="Cypionka H."/>
        </authorList>
    </citation>
    <scope>NUCLEOTIDE SEQUENCE [LARGE SCALE GENOMIC DNA]</scope>
    <source>
        <strain evidence="11 12">59.16B</strain>
    </source>
</reference>
<evidence type="ECO:0000256" key="5">
    <source>
        <dbReference type="ARBA" id="ARBA00022670"/>
    </source>
</evidence>
<proteinExistence type="inferred from homology"/>
<evidence type="ECO:0000256" key="9">
    <source>
        <dbReference type="ARBA" id="ARBA00023136"/>
    </source>
</evidence>
<keyword evidence="6 10" id="KW-0812">Transmembrane</keyword>
<dbReference type="GO" id="GO:0006508">
    <property type="term" value="P:proteolysis"/>
    <property type="evidence" value="ECO:0007669"/>
    <property type="project" value="UniProtKB-KW"/>
</dbReference>
<dbReference type="EMBL" id="MVDD01000002">
    <property type="protein sequence ID" value="PKQ64908.1"/>
    <property type="molecule type" value="Genomic_DNA"/>
</dbReference>
<feature type="transmembrane region" description="Helical" evidence="10">
    <location>
        <begin position="104"/>
        <end position="126"/>
    </location>
</feature>
<evidence type="ECO:0000313" key="12">
    <source>
        <dbReference type="Proteomes" id="UP000233535"/>
    </source>
</evidence>
<keyword evidence="5" id="KW-0645">Protease</keyword>
<keyword evidence="4" id="KW-1003">Cell membrane</keyword>
<name>A0A2N3I3M9_9BACT</name>
<comment type="similarity">
    <text evidence="2">Belongs to the protease PrsW family.</text>
</comment>
<dbReference type="PIRSF" id="PIRSF016933">
    <property type="entry name" value="PrsW"/>
    <property type="match status" value="1"/>
</dbReference>
<evidence type="ECO:0000256" key="7">
    <source>
        <dbReference type="ARBA" id="ARBA00022801"/>
    </source>
</evidence>
<evidence type="ECO:0000313" key="11">
    <source>
        <dbReference type="EMBL" id="PKQ64908.1"/>
    </source>
</evidence>
<dbReference type="GO" id="GO:0008233">
    <property type="term" value="F:peptidase activity"/>
    <property type="evidence" value="ECO:0007669"/>
    <property type="project" value="UniProtKB-KW"/>
</dbReference>
<keyword evidence="9 10" id="KW-0472">Membrane</keyword>
<dbReference type="InterPro" id="IPR023596">
    <property type="entry name" value="Peptidase_PrsW_arch/bac"/>
</dbReference>
<dbReference type="GO" id="GO:0005886">
    <property type="term" value="C:plasma membrane"/>
    <property type="evidence" value="ECO:0007669"/>
    <property type="project" value="UniProtKB-SubCell"/>
</dbReference>
<gene>
    <name evidence="11" type="ORF">BZG02_03405</name>
</gene>
<feature type="transmembrane region" description="Helical" evidence="10">
    <location>
        <begin position="36"/>
        <end position="60"/>
    </location>
</feature>
<feature type="transmembrane region" description="Helical" evidence="10">
    <location>
        <begin position="6"/>
        <end position="24"/>
    </location>
</feature>
<keyword evidence="12" id="KW-1185">Reference proteome</keyword>
<comment type="caution">
    <text evidence="11">The sequence shown here is derived from an EMBL/GenBank/DDBJ whole genome shotgun (WGS) entry which is preliminary data.</text>
</comment>
<protein>
    <recommendedName>
        <fullName evidence="3">Protease PrsW</fullName>
    </recommendedName>
</protein>
<evidence type="ECO:0000256" key="2">
    <source>
        <dbReference type="ARBA" id="ARBA00009165"/>
    </source>
</evidence>
<organism evidence="11 12">
    <name type="scientific">Labilibaculum filiforme</name>
    <dbReference type="NCBI Taxonomy" id="1940526"/>
    <lineage>
        <taxon>Bacteria</taxon>
        <taxon>Pseudomonadati</taxon>
        <taxon>Bacteroidota</taxon>
        <taxon>Bacteroidia</taxon>
        <taxon>Marinilabiliales</taxon>
        <taxon>Marinifilaceae</taxon>
        <taxon>Labilibaculum</taxon>
    </lineage>
</organism>